<comment type="caution">
    <text evidence="1">The sequence shown here is derived from an EMBL/GenBank/DDBJ whole genome shotgun (WGS) entry which is preliminary data.</text>
</comment>
<evidence type="ECO:0000313" key="2">
    <source>
        <dbReference type="Proteomes" id="UP000012249"/>
    </source>
</evidence>
<proteinExistence type="predicted"/>
<dbReference type="Proteomes" id="UP000012249">
    <property type="component" value="Unassembled WGS sequence"/>
</dbReference>
<evidence type="ECO:0000313" key="1">
    <source>
        <dbReference type="EMBL" id="EMY12477.1"/>
    </source>
</evidence>
<gene>
    <name evidence="1" type="ORF">LEP1GSC043_3882</name>
</gene>
<reference evidence="1 2" key="1">
    <citation type="submission" date="2013-02" db="EMBL/GenBank/DDBJ databases">
        <authorList>
            <person name="Harkins D.M."/>
            <person name="Durkin A.S."/>
            <person name="Brinkac L.M."/>
            <person name="Haft D.H."/>
            <person name="Selengut J.D."/>
            <person name="Sanka R."/>
            <person name="DePew J."/>
            <person name="Purushe J."/>
            <person name="Haake D.A."/>
            <person name="Matsunaga J."/>
            <person name="Vinetz J.M."/>
            <person name="Sutton G.G."/>
            <person name="Nierman W.C."/>
            <person name="Fouts D.E."/>
        </authorList>
    </citation>
    <scope>NUCLEOTIDE SEQUENCE [LARGE SCALE GENOMIC DNA]</scope>
    <source>
        <strain evidence="1 2">Ecochallenge</strain>
    </source>
</reference>
<name>N1U0H3_9LEPT</name>
<protein>
    <submittedName>
        <fullName evidence="1">Uncharacterized protein</fullName>
    </submittedName>
</protein>
<organism evidence="1 2">
    <name type="scientific">Leptospira weilii str. Ecochallenge</name>
    <dbReference type="NCBI Taxonomy" id="1049986"/>
    <lineage>
        <taxon>Bacteria</taxon>
        <taxon>Pseudomonadati</taxon>
        <taxon>Spirochaetota</taxon>
        <taxon>Spirochaetia</taxon>
        <taxon>Leptospirales</taxon>
        <taxon>Leptospiraceae</taxon>
        <taxon>Leptospira</taxon>
    </lineage>
</organism>
<dbReference type="EMBL" id="AHMI02000295">
    <property type="protein sequence ID" value="EMY12477.1"/>
    <property type="molecule type" value="Genomic_DNA"/>
</dbReference>
<accession>N1U0H3</accession>
<dbReference type="AlphaFoldDB" id="N1U0H3"/>
<sequence>MKNPYDFCEWKGKTNFTPKIESEFGESFSRTDRFLVSRSIVAML</sequence>